<dbReference type="FunFam" id="3.90.199.10:FF:000001">
    <property type="entry name" value="DNA gyrase subunit A"/>
    <property type="match status" value="1"/>
</dbReference>
<evidence type="ECO:0000256" key="4">
    <source>
        <dbReference type="ARBA" id="ARBA00022475"/>
    </source>
</evidence>
<dbReference type="GO" id="GO:0005694">
    <property type="term" value="C:chromosome"/>
    <property type="evidence" value="ECO:0007669"/>
    <property type="project" value="InterPro"/>
</dbReference>
<evidence type="ECO:0000256" key="2">
    <source>
        <dbReference type="ARBA" id="ARBA00008263"/>
    </source>
</evidence>
<comment type="similarity">
    <text evidence="2">Belongs to the type II topoisomerase GyrA/ParC subunit family.</text>
</comment>
<dbReference type="EMBL" id="DXAZ01000110">
    <property type="protein sequence ID" value="HIZ71467.1"/>
    <property type="molecule type" value="Genomic_DNA"/>
</dbReference>
<evidence type="ECO:0000259" key="11">
    <source>
        <dbReference type="PROSITE" id="PS52040"/>
    </source>
</evidence>
<gene>
    <name evidence="12" type="primary">parC</name>
    <name evidence="12" type="ORF">H9808_06870</name>
</gene>
<feature type="non-terminal residue" evidence="12">
    <location>
        <position position="608"/>
    </location>
</feature>
<feature type="coiled-coil region" evidence="10">
    <location>
        <begin position="428"/>
        <end position="502"/>
    </location>
</feature>
<keyword evidence="6 9" id="KW-0238">DNA-binding</keyword>
<evidence type="ECO:0000256" key="3">
    <source>
        <dbReference type="ARBA" id="ARBA00012895"/>
    </source>
</evidence>
<dbReference type="InterPro" id="IPR013760">
    <property type="entry name" value="Topo_IIA-like_dom_sf"/>
</dbReference>
<dbReference type="Gene3D" id="1.10.268.10">
    <property type="entry name" value="Topoisomerase, domain 3"/>
    <property type="match status" value="1"/>
</dbReference>
<dbReference type="Pfam" id="PF00521">
    <property type="entry name" value="DNA_topoisoIV"/>
    <property type="match status" value="1"/>
</dbReference>
<dbReference type="Gene3D" id="2.120.10.90">
    <property type="entry name" value="DNA gyrase/topoisomerase IV, subunit A, C-terminal"/>
    <property type="match status" value="1"/>
</dbReference>
<evidence type="ECO:0000256" key="8">
    <source>
        <dbReference type="ARBA" id="ARBA00023235"/>
    </source>
</evidence>
<evidence type="ECO:0000256" key="9">
    <source>
        <dbReference type="PROSITE-ProRule" id="PRU01384"/>
    </source>
</evidence>
<keyword evidence="10" id="KW-0175">Coiled coil</keyword>
<organism evidence="12 13">
    <name type="scientific">Candidatus Atopostipes pullistercoris</name>
    <dbReference type="NCBI Taxonomy" id="2838467"/>
    <lineage>
        <taxon>Bacteria</taxon>
        <taxon>Bacillati</taxon>
        <taxon>Bacillota</taxon>
        <taxon>Bacilli</taxon>
        <taxon>Lactobacillales</taxon>
        <taxon>Carnobacteriaceae</taxon>
        <taxon>Atopostipes</taxon>
    </lineage>
</organism>
<dbReference type="NCBIfam" id="TIGR01061">
    <property type="entry name" value="parC_Gpos"/>
    <property type="match status" value="1"/>
</dbReference>
<dbReference type="GO" id="GO:0005737">
    <property type="term" value="C:cytoplasm"/>
    <property type="evidence" value="ECO:0007669"/>
    <property type="project" value="TreeGrafter"/>
</dbReference>
<accession>A0A9D2JYM7</accession>
<dbReference type="Proteomes" id="UP000824106">
    <property type="component" value="Unassembled WGS sequence"/>
</dbReference>
<evidence type="ECO:0000256" key="7">
    <source>
        <dbReference type="ARBA" id="ARBA00023136"/>
    </source>
</evidence>
<evidence type="ECO:0000313" key="12">
    <source>
        <dbReference type="EMBL" id="HIZ71467.1"/>
    </source>
</evidence>
<evidence type="ECO:0000256" key="10">
    <source>
        <dbReference type="SAM" id="Coils"/>
    </source>
</evidence>
<dbReference type="AlphaFoldDB" id="A0A9D2JYM7"/>
<feature type="active site" description="O-(5'-phospho-DNA)-tyrosine intermediate" evidence="9">
    <location>
        <position position="121"/>
    </location>
</feature>
<dbReference type="InterPro" id="IPR013758">
    <property type="entry name" value="Topo_IIA_A/C_ab"/>
</dbReference>
<dbReference type="GO" id="GO:0034335">
    <property type="term" value="F:DNA negative supercoiling activity"/>
    <property type="evidence" value="ECO:0007669"/>
    <property type="project" value="UniProtKB-ARBA"/>
</dbReference>
<protein>
    <recommendedName>
        <fullName evidence="3">DNA topoisomerase (ATP-hydrolyzing)</fullName>
        <ecNumber evidence="3">5.6.2.2</ecNumber>
    </recommendedName>
</protein>
<dbReference type="GO" id="GO:0005524">
    <property type="term" value="F:ATP binding"/>
    <property type="evidence" value="ECO:0007669"/>
    <property type="project" value="InterPro"/>
</dbReference>
<dbReference type="SMART" id="SM00434">
    <property type="entry name" value="TOP4c"/>
    <property type="match status" value="1"/>
</dbReference>
<evidence type="ECO:0000256" key="6">
    <source>
        <dbReference type="ARBA" id="ARBA00023125"/>
    </source>
</evidence>
<evidence type="ECO:0000256" key="5">
    <source>
        <dbReference type="ARBA" id="ARBA00023029"/>
    </source>
</evidence>
<reference evidence="12" key="1">
    <citation type="journal article" date="2021" name="PeerJ">
        <title>Extensive microbial diversity within the chicken gut microbiome revealed by metagenomics and culture.</title>
        <authorList>
            <person name="Gilroy R."/>
            <person name="Ravi A."/>
            <person name="Getino M."/>
            <person name="Pursley I."/>
            <person name="Horton D.L."/>
            <person name="Alikhan N.F."/>
            <person name="Baker D."/>
            <person name="Gharbi K."/>
            <person name="Hall N."/>
            <person name="Watson M."/>
            <person name="Adriaenssens E.M."/>
            <person name="Foster-Nyarko E."/>
            <person name="Jarju S."/>
            <person name="Secka A."/>
            <person name="Antonio M."/>
            <person name="Oren A."/>
            <person name="Chaudhuri R.R."/>
            <person name="La Ragione R."/>
            <person name="Hildebrand F."/>
            <person name="Pallen M.J."/>
        </authorList>
    </citation>
    <scope>NUCLEOTIDE SEQUENCE</scope>
    <source>
        <strain evidence="12">CHK169-4300</strain>
    </source>
</reference>
<reference evidence="12" key="2">
    <citation type="submission" date="2021-04" db="EMBL/GenBank/DDBJ databases">
        <authorList>
            <person name="Gilroy R."/>
        </authorList>
    </citation>
    <scope>NUCLEOTIDE SEQUENCE</scope>
    <source>
        <strain evidence="12">CHK169-4300</strain>
    </source>
</reference>
<dbReference type="InterPro" id="IPR035516">
    <property type="entry name" value="Gyrase/topoIV_suA_C"/>
</dbReference>
<dbReference type="NCBIfam" id="NF004044">
    <property type="entry name" value="PRK05561.1"/>
    <property type="match status" value="1"/>
</dbReference>
<dbReference type="Gene3D" id="3.90.199.10">
    <property type="entry name" value="Topoisomerase II, domain 5"/>
    <property type="match status" value="1"/>
</dbReference>
<dbReference type="SUPFAM" id="SSF56719">
    <property type="entry name" value="Type II DNA topoisomerase"/>
    <property type="match status" value="1"/>
</dbReference>
<dbReference type="FunFam" id="1.10.268.10:FF:000001">
    <property type="entry name" value="DNA gyrase subunit A"/>
    <property type="match status" value="1"/>
</dbReference>
<dbReference type="InterPro" id="IPR005741">
    <property type="entry name" value="TopoIV_A_Gpos"/>
</dbReference>
<dbReference type="GO" id="GO:0003677">
    <property type="term" value="F:DNA binding"/>
    <property type="evidence" value="ECO:0007669"/>
    <property type="project" value="UniProtKB-UniRule"/>
</dbReference>
<dbReference type="PANTHER" id="PTHR43493">
    <property type="entry name" value="DNA GYRASE/TOPOISOMERASE SUBUNIT A"/>
    <property type="match status" value="1"/>
</dbReference>
<dbReference type="PANTHER" id="PTHR43493:SF9">
    <property type="entry name" value="DNA TOPOISOMERASE 4 SUBUNIT A"/>
    <property type="match status" value="1"/>
</dbReference>
<keyword evidence="7" id="KW-0472">Membrane</keyword>
<feature type="domain" description="Topo IIA-type catalytic" evidence="11">
    <location>
        <begin position="33"/>
        <end position="497"/>
    </location>
</feature>
<dbReference type="Gene3D" id="3.30.1360.40">
    <property type="match status" value="1"/>
</dbReference>
<name>A0A9D2JYM7_9LACT</name>
<keyword evidence="8 9" id="KW-0413">Isomerase</keyword>
<keyword evidence="5 9" id="KW-0799">Topoisomerase</keyword>
<keyword evidence="4" id="KW-1003">Cell membrane</keyword>
<dbReference type="Pfam" id="PF03989">
    <property type="entry name" value="DNA_gyraseA_C"/>
    <property type="match status" value="2"/>
</dbReference>
<dbReference type="InterPro" id="IPR013757">
    <property type="entry name" value="Topo_IIA_A_a_sf"/>
</dbReference>
<dbReference type="InterPro" id="IPR050220">
    <property type="entry name" value="Type_II_DNA_Topoisomerases"/>
</dbReference>
<dbReference type="SUPFAM" id="SSF101904">
    <property type="entry name" value="GyrA/ParC C-terminal domain-like"/>
    <property type="match status" value="1"/>
</dbReference>
<comment type="caution">
    <text evidence="12">The sequence shown here is derived from an EMBL/GenBank/DDBJ whole genome shotgun (WGS) entry which is preliminary data.</text>
</comment>
<dbReference type="GO" id="GO:0009330">
    <property type="term" value="C:DNA topoisomerase type II (double strand cut, ATP-hydrolyzing) complex"/>
    <property type="evidence" value="ECO:0007669"/>
    <property type="project" value="TreeGrafter"/>
</dbReference>
<dbReference type="InterPro" id="IPR006691">
    <property type="entry name" value="GyrA/parC_rep"/>
</dbReference>
<proteinExistence type="inferred from homology"/>
<evidence type="ECO:0000256" key="1">
    <source>
        <dbReference type="ARBA" id="ARBA00000185"/>
    </source>
</evidence>
<comment type="catalytic activity">
    <reaction evidence="1 9">
        <text>ATP-dependent breakage, passage and rejoining of double-stranded DNA.</text>
        <dbReference type="EC" id="5.6.2.2"/>
    </reaction>
</comment>
<dbReference type="InterPro" id="IPR002205">
    <property type="entry name" value="Topo_IIA_dom_A"/>
</dbReference>
<sequence>MAESSGIQKITLENVMGDRFGRYSKYIIQERAIPDIRDGLKPVQRRIIFAMQEDNNTHDKAYRKSAKTVGNVIGNYHPHGDTSVYDAMVRLSQEWKMLEPLVDMQGNNGSLDGDPAAAMRYTEARLSKIAGELVKDINLDTVDFILNFDDTDEEPTVLPAKYPNLLVNGATGISAGYATDIPPHNLGEIIDATVHLIDYPEAHLKTLMKYVKGPDFPTGGIVQGAKGLKKAFDTGKGRIIIRSKTEIEKIRGGREQIVITEIPYDVNKSNLVSKIHDIRINKKIDGIADVRDETDRAGLRIVVELKKDVNAEGVLTYLLKNTDLQISYNYNVIAIDDKQPKQLGLKDILNSYLNFRREVVTRRTKTLLKKDKDREHIVKGLIKAISILDKVIAVIRGSKNKSHAKINLINDFSFSERQAEAIVNLQLYRLTNTDITELEEEAKNLESRIKEYNEILSNKDKLNQVIKKELKEIKKNYAKPRLTQIEDEIEELKVEKEVLVSEEEVIVTLTREGYLKRTSLRSYQSSSPDDISIRNGDHILFAEKLSTLDQMVIFTSKGKVINRPIHELPDIRWKDSGQHLSQSISFEPSERIIAAYSYRKLPKEDTFV</sequence>
<dbReference type="FunFam" id="3.30.1360.40:FF:000002">
    <property type="entry name" value="DNA gyrase subunit A"/>
    <property type="match status" value="1"/>
</dbReference>
<dbReference type="CDD" id="cd00187">
    <property type="entry name" value="TOP4c"/>
    <property type="match status" value="1"/>
</dbReference>
<dbReference type="GO" id="GO:0006265">
    <property type="term" value="P:DNA topological change"/>
    <property type="evidence" value="ECO:0007669"/>
    <property type="project" value="UniProtKB-UniRule"/>
</dbReference>
<dbReference type="PROSITE" id="PS52040">
    <property type="entry name" value="TOPO_IIA"/>
    <property type="match status" value="1"/>
</dbReference>
<dbReference type="EC" id="5.6.2.2" evidence="3"/>
<evidence type="ECO:0000313" key="13">
    <source>
        <dbReference type="Proteomes" id="UP000824106"/>
    </source>
</evidence>